<dbReference type="AlphaFoldDB" id="A0A6J4RSQ4"/>
<dbReference type="Gene3D" id="3.40.50.150">
    <property type="entry name" value="Vaccinia Virus protein VP39"/>
    <property type="match status" value="1"/>
</dbReference>
<dbReference type="CDD" id="cd02440">
    <property type="entry name" value="AdoMet_MTases"/>
    <property type="match status" value="1"/>
</dbReference>
<dbReference type="GO" id="GO:0008168">
    <property type="term" value="F:methyltransferase activity"/>
    <property type="evidence" value="ECO:0007669"/>
    <property type="project" value="UniProtKB-KW"/>
</dbReference>
<gene>
    <name evidence="4" type="ORF">AVDCRST_MAG12-1099</name>
</gene>
<evidence type="ECO:0000313" key="4">
    <source>
        <dbReference type="EMBL" id="CAA9475141.1"/>
    </source>
</evidence>
<dbReference type="GO" id="GO:0032259">
    <property type="term" value="P:methylation"/>
    <property type="evidence" value="ECO:0007669"/>
    <property type="project" value="UniProtKB-KW"/>
</dbReference>
<dbReference type="EMBL" id="CADCVK010000178">
    <property type="protein sequence ID" value="CAA9475141.1"/>
    <property type="molecule type" value="Genomic_DNA"/>
</dbReference>
<proteinExistence type="predicted"/>
<feature type="domain" description="Methyltransferase" evidence="3">
    <location>
        <begin position="48"/>
        <end position="139"/>
    </location>
</feature>
<dbReference type="SUPFAM" id="SSF53335">
    <property type="entry name" value="S-adenosyl-L-methionine-dependent methyltransferases"/>
    <property type="match status" value="1"/>
</dbReference>
<name>A0A6J4RSQ4_9ACTN</name>
<dbReference type="InterPro" id="IPR029063">
    <property type="entry name" value="SAM-dependent_MTases_sf"/>
</dbReference>
<organism evidence="4">
    <name type="scientific">uncultured Rubrobacteraceae bacterium</name>
    <dbReference type="NCBI Taxonomy" id="349277"/>
    <lineage>
        <taxon>Bacteria</taxon>
        <taxon>Bacillati</taxon>
        <taxon>Actinomycetota</taxon>
        <taxon>Rubrobacteria</taxon>
        <taxon>Rubrobacterales</taxon>
        <taxon>Rubrobacteraceae</taxon>
        <taxon>environmental samples</taxon>
    </lineage>
</organism>
<reference evidence="4" key="1">
    <citation type="submission" date="2020-02" db="EMBL/GenBank/DDBJ databases">
        <authorList>
            <person name="Meier V. D."/>
        </authorList>
    </citation>
    <scope>NUCLEOTIDE SEQUENCE</scope>
    <source>
        <strain evidence="4">AVDCRST_MAG12</strain>
    </source>
</reference>
<keyword evidence="1" id="KW-0489">Methyltransferase</keyword>
<keyword evidence="2" id="KW-0808">Transferase</keyword>
<dbReference type="PANTHER" id="PTHR43861">
    <property type="entry name" value="TRANS-ACONITATE 2-METHYLTRANSFERASE-RELATED"/>
    <property type="match status" value="1"/>
</dbReference>
<evidence type="ECO:0000256" key="1">
    <source>
        <dbReference type="ARBA" id="ARBA00022603"/>
    </source>
</evidence>
<accession>A0A6J4RSQ4</accession>
<evidence type="ECO:0000256" key="2">
    <source>
        <dbReference type="ARBA" id="ARBA00022679"/>
    </source>
</evidence>
<dbReference type="InterPro" id="IPR041698">
    <property type="entry name" value="Methyltransf_25"/>
</dbReference>
<sequence>MTDPHRKLVQAGYDRVAERYLATKDPEDPLVPSALEEVARELPPGAPVLDLGCGAGVPATRWLARRSFDVTGVDLSEGQLDLARRLVPGATFLKADMAELDFDAGTFDAVVAFHSIIHVPREEHPALFGKIRRWLKRGGLFLATLTLTDFEGEDGDWEGWGAPRRWSHYNADTNVAMLRRAGLDVVYAEPRAGGGTGKAGETWLWVLARRGLHG</sequence>
<evidence type="ECO:0000259" key="3">
    <source>
        <dbReference type="Pfam" id="PF13649"/>
    </source>
</evidence>
<dbReference type="Pfam" id="PF13649">
    <property type="entry name" value="Methyltransf_25"/>
    <property type="match status" value="1"/>
</dbReference>
<dbReference type="PANTHER" id="PTHR43861:SF1">
    <property type="entry name" value="TRANS-ACONITATE 2-METHYLTRANSFERASE"/>
    <property type="match status" value="1"/>
</dbReference>
<protein>
    <recommendedName>
        <fullName evidence="3">Methyltransferase domain-containing protein</fullName>
    </recommendedName>
</protein>